<dbReference type="SUPFAM" id="SSF52343">
    <property type="entry name" value="Ferredoxin reductase-like, C-terminal NADP-linked domain"/>
    <property type="match status" value="1"/>
</dbReference>
<protein>
    <submittedName>
        <fullName evidence="9">Ferredoxin</fullName>
    </submittedName>
</protein>
<evidence type="ECO:0000313" key="10">
    <source>
        <dbReference type="Proteomes" id="UP000007257"/>
    </source>
</evidence>
<evidence type="ECO:0000256" key="1">
    <source>
        <dbReference type="ARBA" id="ARBA00022630"/>
    </source>
</evidence>
<evidence type="ECO:0000256" key="2">
    <source>
        <dbReference type="ARBA" id="ARBA00022714"/>
    </source>
</evidence>
<dbReference type="PROSITE" id="PS00197">
    <property type="entry name" value="2FE2S_FER_1"/>
    <property type="match status" value="1"/>
</dbReference>
<dbReference type="PRINTS" id="PR00409">
    <property type="entry name" value="PHDIOXRDTASE"/>
</dbReference>
<dbReference type="OrthoDB" id="9796486at2"/>
<dbReference type="PANTHER" id="PTHR47354">
    <property type="entry name" value="NADH OXIDOREDUCTASE HCR"/>
    <property type="match status" value="1"/>
</dbReference>
<dbReference type="HOGENOM" id="CLU_003827_17_0_6"/>
<evidence type="ECO:0000256" key="3">
    <source>
        <dbReference type="ARBA" id="ARBA00022723"/>
    </source>
</evidence>
<gene>
    <name evidence="9" type="ordered locus">Rahaq_1890</name>
</gene>
<reference evidence="10" key="1">
    <citation type="submission" date="2011-01" db="EMBL/GenBank/DDBJ databases">
        <title>Complete sequence of chromosome of Rahnella sp. Y9602.</title>
        <authorList>
            <consortium name="US DOE Joint Genome Institute"/>
            <person name="Lucas S."/>
            <person name="Copeland A."/>
            <person name="Lapidus A."/>
            <person name="Cheng J.-F."/>
            <person name="Goodwin L."/>
            <person name="Pitluck S."/>
            <person name="Lu M."/>
            <person name="Detter J.C."/>
            <person name="Han C."/>
            <person name="Tapia R."/>
            <person name="Land M."/>
            <person name="Hauser L."/>
            <person name="Kyrpides N."/>
            <person name="Ivanova N."/>
            <person name="Ovchinnikova G."/>
            <person name="Pagani I."/>
            <person name="Sobecky P.A."/>
            <person name="Martinez R.J."/>
            <person name="Woyke T."/>
        </authorList>
    </citation>
    <scope>NUCLEOTIDE SEQUENCE [LARGE SCALE GENOMIC DNA]</scope>
    <source>
        <strain evidence="10">Y9602</strain>
    </source>
</reference>
<dbReference type="InterPro" id="IPR017938">
    <property type="entry name" value="Riboflavin_synthase-like_b-brl"/>
</dbReference>
<dbReference type="PROSITE" id="PS51384">
    <property type="entry name" value="FAD_FR"/>
    <property type="match status" value="1"/>
</dbReference>
<evidence type="ECO:0000259" key="7">
    <source>
        <dbReference type="PROSITE" id="PS51085"/>
    </source>
</evidence>
<keyword evidence="1" id="KW-0285">Flavoprotein</keyword>
<dbReference type="GO" id="GO:0016491">
    <property type="term" value="F:oxidoreductase activity"/>
    <property type="evidence" value="ECO:0007669"/>
    <property type="project" value="UniProtKB-KW"/>
</dbReference>
<dbReference type="KEGG" id="rah:Rahaq_1890"/>
<accession>A0A0H3F9B0</accession>
<dbReference type="Gene3D" id="3.10.20.30">
    <property type="match status" value="1"/>
</dbReference>
<dbReference type="CDD" id="cd00207">
    <property type="entry name" value="fer2"/>
    <property type="match status" value="1"/>
</dbReference>
<evidence type="ECO:0000256" key="4">
    <source>
        <dbReference type="ARBA" id="ARBA00023002"/>
    </source>
</evidence>
<dbReference type="InterPro" id="IPR017927">
    <property type="entry name" value="FAD-bd_FR_type"/>
</dbReference>
<dbReference type="EMBL" id="CP002505">
    <property type="protein sequence ID" value="ADW73508.1"/>
    <property type="molecule type" value="Genomic_DNA"/>
</dbReference>
<evidence type="ECO:0000259" key="8">
    <source>
        <dbReference type="PROSITE" id="PS51384"/>
    </source>
</evidence>
<dbReference type="Gene3D" id="2.40.30.10">
    <property type="entry name" value="Translation factors"/>
    <property type="match status" value="1"/>
</dbReference>
<dbReference type="InterPro" id="IPR012675">
    <property type="entry name" value="Beta-grasp_dom_sf"/>
</dbReference>
<keyword evidence="6" id="KW-0411">Iron-sulfur</keyword>
<dbReference type="SUPFAM" id="SSF54292">
    <property type="entry name" value="2Fe-2S ferredoxin-like"/>
    <property type="match status" value="1"/>
</dbReference>
<keyword evidence="2" id="KW-0001">2Fe-2S</keyword>
<dbReference type="PANTHER" id="PTHR47354:SF1">
    <property type="entry name" value="CARNITINE MONOOXYGENASE REDUCTASE SUBUNIT"/>
    <property type="match status" value="1"/>
</dbReference>
<reference evidence="9 10" key="2">
    <citation type="journal article" date="2012" name="J. Bacteriol.">
        <title>Complete Genome Sequence of Rahnella sp. Strain Y9602, a Gammaproteobacterium Isolate from Metal- and Radionuclide-Contaminated Soil.</title>
        <authorList>
            <person name="Martinez R.J."/>
            <person name="Bruce D."/>
            <person name="Detter C."/>
            <person name="Goodwin L.A."/>
            <person name="Han J."/>
            <person name="Han C.S."/>
            <person name="Held B."/>
            <person name="Land M.L."/>
            <person name="Mikhailova N."/>
            <person name="Nolan M."/>
            <person name="Pennacchio L."/>
            <person name="Pitluck S."/>
            <person name="Tapia R."/>
            <person name="Woyke T."/>
            <person name="Sobecky P.A."/>
        </authorList>
    </citation>
    <scope>NUCLEOTIDE SEQUENCE [LARGE SCALE GENOMIC DNA]</scope>
    <source>
        <strain evidence="9 10">Y9602</strain>
    </source>
</reference>
<dbReference type="InterPro" id="IPR006058">
    <property type="entry name" value="2Fe2S_fd_BS"/>
</dbReference>
<keyword evidence="4" id="KW-0560">Oxidoreductase</keyword>
<sequence length="324" mass="35854">MTMKDAGLIPVTIKTANINGVGNISLQLVAQQGSLLPAYLPGAHIDVFIPELGPRQYSLCSENSSGEYYEICVKLAENSTGGSHFIHHHFRPGDNLTISPPRNHFPLPQAGRYLLFAGGIGITPLLAMAEHLAEQQIEFELHYSVSDREHIAFLPRLTAPALAKHVFFHDSSANDSLRHNTPLSLLQPDENTRVMACGPDGFIQRLKDIMQTHHWQENQLSFERFSNANLNNETDSQAFHIQLNSTGQRYLVGPHQTIAEILLSARVDIMLSCEQGICGSCITDVIDGIPDHRDCVLTEEEKAENTQITLCCSRSKSPVLVLDL</sequence>
<dbReference type="RefSeq" id="WP_013575210.1">
    <property type="nucleotide sequence ID" value="NC_015061.1"/>
</dbReference>
<evidence type="ECO:0000313" key="9">
    <source>
        <dbReference type="EMBL" id="ADW73508.1"/>
    </source>
</evidence>
<dbReference type="InterPro" id="IPR001041">
    <property type="entry name" value="2Fe-2S_ferredoxin-type"/>
</dbReference>
<dbReference type="PROSITE" id="PS51085">
    <property type="entry name" value="2FE2S_FER_2"/>
    <property type="match status" value="1"/>
</dbReference>
<keyword evidence="3" id="KW-0479">Metal-binding</keyword>
<dbReference type="Gene3D" id="3.40.50.80">
    <property type="entry name" value="Nucleotide-binding domain of ferredoxin-NADP reductase (FNR) module"/>
    <property type="match status" value="1"/>
</dbReference>
<evidence type="ECO:0000256" key="6">
    <source>
        <dbReference type="ARBA" id="ARBA00023014"/>
    </source>
</evidence>
<keyword evidence="5" id="KW-0408">Iron</keyword>
<dbReference type="SUPFAM" id="SSF63380">
    <property type="entry name" value="Riboflavin synthase domain-like"/>
    <property type="match status" value="1"/>
</dbReference>
<feature type="domain" description="FAD-binding FR-type" evidence="8">
    <location>
        <begin position="1"/>
        <end position="108"/>
    </location>
</feature>
<proteinExistence type="predicted"/>
<organism evidence="9 10">
    <name type="scientific">Rahnella sp. (strain Y9602)</name>
    <dbReference type="NCBI Taxonomy" id="2703885"/>
    <lineage>
        <taxon>Bacteria</taxon>
        <taxon>Pseudomonadati</taxon>
        <taxon>Pseudomonadota</taxon>
        <taxon>Gammaproteobacteria</taxon>
        <taxon>Enterobacterales</taxon>
        <taxon>Yersiniaceae</taxon>
        <taxon>Rahnella</taxon>
    </lineage>
</organism>
<dbReference type="AlphaFoldDB" id="A0A0H3F9B0"/>
<name>A0A0H3F9B0_RAHSY</name>
<dbReference type="InterPro" id="IPR039261">
    <property type="entry name" value="FNR_nucleotide-bd"/>
</dbReference>
<feature type="domain" description="2Fe-2S ferredoxin-type" evidence="7">
    <location>
        <begin position="237"/>
        <end position="324"/>
    </location>
</feature>
<dbReference type="GO" id="GO:0046872">
    <property type="term" value="F:metal ion binding"/>
    <property type="evidence" value="ECO:0007669"/>
    <property type="project" value="UniProtKB-KW"/>
</dbReference>
<dbReference type="InterPro" id="IPR050415">
    <property type="entry name" value="MRET"/>
</dbReference>
<dbReference type="GO" id="GO:0051537">
    <property type="term" value="F:2 iron, 2 sulfur cluster binding"/>
    <property type="evidence" value="ECO:0007669"/>
    <property type="project" value="UniProtKB-KW"/>
</dbReference>
<evidence type="ECO:0000256" key="5">
    <source>
        <dbReference type="ARBA" id="ARBA00023004"/>
    </source>
</evidence>
<dbReference type="Proteomes" id="UP000007257">
    <property type="component" value="Chromosome"/>
</dbReference>
<dbReference type="eggNOG" id="COG1018">
    <property type="taxonomic scope" value="Bacteria"/>
</dbReference>
<dbReference type="Pfam" id="PF00111">
    <property type="entry name" value="Fer2"/>
    <property type="match status" value="1"/>
</dbReference>
<dbReference type="CDD" id="cd06185">
    <property type="entry name" value="PDR_like"/>
    <property type="match status" value="1"/>
</dbReference>
<dbReference type="InterPro" id="IPR036010">
    <property type="entry name" value="2Fe-2S_ferredoxin-like_sf"/>
</dbReference>